<reference evidence="8" key="1">
    <citation type="submission" date="2021-06" db="EMBL/GenBank/DDBJ databases">
        <title>Parelaphostrongylus tenuis whole genome reference sequence.</title>
        <authorList>
            <person name="Garwood T.J."/>
            <person name="Larsen P.A."/>
            <person name="Fountain-Jones N.M."/>
            <person name="Garbe J.R."/>
            <person name="Macchietto M.G."/>
            <person name="Kania S.A."/>
            <person name="Gerhold R.W."/>
            <person name="Richards J.E."/>
            <person name="Wolf T.M."/>
        </authorList>
    </citation>
    <scope>NUCLEOTIDE SEQUENCE</scope>
    <source>
        <strain evidence="8">MNPRO001-30</strain>
        <tissue evidence="8">Meninges</tissue>
    </source>
</reference>
<dbReference type="AlphaFoldDB" id="A0AAD5R627"/>
<accession>A0AAD5R627</accession>
<keyword evidence="5 7" id="KW-1133">Transmembrane helix</keyword>
<sequence length="326" mass="36241">MASEQYVLVSNGHQEAVDMSSDGLNDIRPIVGELNGSTVHVTFDKILYDVNLRLNQRIFCVGASILLICLILVLFLFLLIGFGRVMNDLSSEKLRISQGLRMVPDFGTAITNSFVNLSKDKVIKGRYGSIIRDYLEAYKKEQISRSNFTKTCEANEKPSHAWCEFPLKVFDTGGCTAVNNYGFDNGEPCFLFEFKLHSNWTPKLGGNETVLPLECGVYDQVTMSKGIKITYISASGVSSQYGGFPLNKVPSRTILDDKGRDVCDENGETLYDQPALVLVKLRLGKSVYTSVRCFIGGDTSETSVLNLSAMRGNRDISFDIFYPYAK</sequence>
<keyword evidence="9" id="KW-1185">Reference proteome</keyword>
<evidence type="ECO:0000313" key="9">
    <source>
        <dbReference type="Proteomes" id="UP001196413"/>
    </source>
</evidence>
<dbReference type="EMBL" id="JAHQIW010006771">
    <property type="protein sequence ID" value="KAJ1370360.1"/>
    <property type="molecule type" value="Genomic_DNA"/>
</dbReference>
<evidence type="ECO:0000256" key="4">
    <source>
        <dbReference type="ARBA" id="ARBA00022968"/>
    </source>
</evidence>
<name>A0AAD5R627_PARTN</name>
<comment type="subcellular location">
    <subcellularLocation>
        <location evidence="1">Membrane</location>
        <topology evidence="1">Single-pass type II membrane protein</topology>
    </subcellularLocation>
</comment>
<comment type="similarity">
    <text evidence="2">Belongs to the X(+)/potassium ATPases subunit beta family.</text>
</comment>
<evidence type="ECO:0000256" key="7">
    <source>
        <dbReference type="SAM" id="Phobius"/>
    </source>
</evidence>
<gene>
    <name evidence="8" type="ORF">KIN20_032070</name>
</gene>
<evidence type="ECO:0000256" key="5">
    <source>
        <dbReference type="ARBA" id="ARBA00022989"/>
    </source>
</evidence>
<feature type="transmembrane region" description="Helical" evidence="7">
    <location>
        <begin position="58"/>
        <end position="82"/>
    </location>
</feature>
<dbReference type="InterPro" id="IPR000402">
    <property type="entry name" value="Na/K_ATPase_sub_beta"/>
</dbReference>
<protein>
    <submittedName>
        <fullName evidence="8">Uncharacterized protein</fullName>
    </submittedName>
</protein>
<dbReference type="GO" id="GO:0006814">
    <property type="term" value="P:sodium ion transport"/>
    <property type="evidence" value="ECO:0007669"/>
    <property type="project" value="InterPro"/>
</dbReference>
<evidence type="ECO:0000256" key="1">
    <source>
        <dbReference type="ARBA" id="ARBA00004606"/>
    </source>
</evidence>
<dbReference type="Gene3D" id="2.60.40.1660">
    <property type="entry name" value="Na, k-atpase alpha subunit"/>
    <property type="match status" value="1"/>
</dbReference>
<evidence type="ECO:0000256" key="6">
    <source>
        <dbReference type="ARBA" id="ARBA00023136"/>
    </source>
</evidence>
<keyword evidence="6 7" id="KW-0472">Membrane</keyword>
<dbReference type="GO" id="GO:0005890">
    <property type="term" value="C:sodium:potassium-exchanging ATPase complex"/>
    <property type="evidence" value="ECO:0007669"/>
    <property type="project" value="InterPro"/>
</dbReference>
<dbReference type="Pfam" id="PF00287">
    <property type="entry name" value="Na_K-ATPase"/>
    <property type="match status" value="1"/>
</dbReference>
<keyword evidence="3 7" id="KW-0812">Transmembrane</keyword>
<keyword evidence="4" id="KW-0735">Signal-anchor</keyword>
<organism evidence="8 9">
    <name type="scientific">Parelaphostrongylus tenuis</name>
    <name type="common">Meningeal worm</name>
    <dbReference type="NCBI Taxonomy" id="148309"/>
    <lineage>
        <taxon>Eukaryota</taxon>
        <taxon>Metazoa</taxon>
        <taxon>Ecdysozoa</taxon>
        <taxon>Nematoda</taxon>
        <taxon>Chromadorea</taxon>
        <taxon>Rhabditida</taxon>
        <taxon>Rhabditina</taxon>
        <taxon>Rhabditomorpha</taxon>
        <taxon>Strongyloidea</taxon>
        <taxon>Metastrongylidae</taxon>
        <taxon>Parelaphostrongylus</taxon>
    </lineage>
</organism>
<comment type="caution">
    <text evidence="8">The sequence shown here is derived from an EMBL/GenBank/DDBJ whole genome shotgun (WGS) entry which is preliminary data.</text>
</comment>
<evidence type="ECO:0000256" key="3">
    <source>
        <dbReference type="ARBA" id="ARBA00022692"/>
    </source>
</evidence>
<dbReference type="InterPro" id="IPR038702">
    <property type="entry name" value="Na/K_ATPase_sub_beta_sf"/>
</dbReference>
<evidence type="ECO:0000313" key="8">
    <source>
        <dbReference type="EMBL" id="KAJ1370360.1"/>
    </source>
</evidence>
<dbReference type="Proteomes" id="UP001196413">
    <property type="component" value="Unassembled WGS sequence"/>
</dbReference>
<dbReference type="GO" id="GO:0006813">
    <property type="term" value="P:potassium ion transport"/>
    <property type="evidence" value="ECO:0007669"/>
    <property type="project" value="InterPro"/>
</dbReference>
<evidence type="ECO:0000256" key="2">
    <source>
        <dbReference type="ARBA" id="ARBA00005876"/>
    </source>
</evidence>
<proteinExistence type="inferred from homology"/>